<feature type="transmembrane region" description="Helical" evidence="7">
    <location>
        <begin position="21"/>
        <end position="50"/>
    </location>
</feature>
<dbReference type="InterPro" id="IPR000301">
    <property type="entry name" value="Tetraspanin_animals"/>
</dbReference>
<keyword evidence="5 7" id="KW-0472">Membrane</keyword>
<dbReference type="EMBL" id="KQ977381">
    <property type="protein sequence ID" value="KYN03171.1"/>
    <property type="molecule type" value="Genomic_DNA"/>
</dbReference>
<keyword evidence="9" id="KW-1185">Reference proteome</keyword>
<organism evidence="8 9">
    <name type="scientific">Cyphomyrmex costatus</name>
    <dbReference type="NCBI Taxonomy" id="456900"/>
    <lineage>
        <taxon>Eukaryota</taxon>
        <taxon>Metazoa</taxon>
        <taxon>Ecdysozoa</taxon>
        <taxon>Arthropoda</taxon>
        <taxon>Hexapoda</taxon>
        <taxon>Insecta</taxon>
        <taxon>Pterygota</taxon>
        <taxon>Neoptera</taxon>
        <taxon>Endopterygota</taxon>
        <taxon>Hymenoptera</taxon>
        <taxon>Apocrita</taxon>
        <taxon>Aculeata</taxon>
        <taxon>Formicoidea</taxon>
        <taxon>Formicidae</taxon>
        <taxon>Myrmicinae</taxon>
        <taxon>Cyphomyrmex</taxon>
    </lineage>
</organism>
<comment type="subcellular location">
    <subcellularLocation>
        <location evidence="1 7">Membrane</location>
        <topology evidence="1 7">Multi-pass membrane protein</topology>
    </subcellularLocation>
</comment>
<evidence type="ECO:0000256" key="1">
    <source>
        <dbReference type="ARBA" id="ARBA00004141"/>
    </source>
</evidence>
<dbReference type="PANTHER" id="PTHR19282:SF555">
    <property type="entry name" value="TETRASPANIN-2A"/>
    <property type="match status" value="1"/>
</dbReference>
<protein>
    <recommendedName>
        <fullName evidence="7">Tetraspanin</fullName>
    </recommendedName>
</protein>
<dbReference type="Pfam" id="PF00335">
    <property type="entry name" value="Tetraspanin"/>
    <property type="match status" value="1"/>
</dbReference>
<evidence type="ECO:0000256" key="2">
    <source>
        <dbReference type="ARBA" id="ARBA00006840"/>
    </source>
</evidence>
<evidence type="ECO:0000256" key="5">
    <source>
        <dbReference type="ARBA" id="ARBA00023136"/>
    </source>
</evidence>
<dbReference type="InterPro" id="IPR018499">
    <property type="entry name" value="Tetraspanin/Peripherin"/>
</dbReference>
<keyword evidence="3 7" id="KW-0812">Transmembrane</keyword>
<evidence type="ECO:0000313" key="8">
    <source>
        <dbReference type="EMBL" id="KYN03171.1"/>
    </source>
</evidence>
<dbReference type="GO" id="GO:0005886">
    <property type="term" value="C:plasma membrane"/>
    <property type="evidence" value="ECO:0007669"/>
    <property type="project" value="TreeGrafter"/>
</dbReference>
<evidence type="ECO:0000256" key="3">
    <source>
        <dbReference type="ARBA" id="ARBA00022692"/>
    </source>
</evidence>
<evidence type="ECO:0000256" key="6">
    <source>
        <dbReference type="PIRSR" id="PIRSR002419-1"/>
    </source>
</evidence>
<keyword evidence="4 7" id="KW-1133">Transmembrane helix</keyword>
<dbReference type="PANTHER" id="PTHR19282">
    <property type="entry name" value="TETRASPANIN"/>
    <property type="match status" value="1"/>
</dbReference>
<feature type="disulfide bond" evidence="6">
    <location>
        <begin position="165"/>
        <end position="198"/>
    </location>
</feature>
<dbReference type="CDD" id="cd03127">
    <property type="entry name" value="tetraspanin_LEL"/>
    <property type="match status" value="1"/>
</dbReference>
<dbReference type="InterPro" id="IPR008952">
    <property type="entry name" value="Tetraspanin_EC2_sf"/>
</dbReference>
<feature type="transmembrane region" description="Helical" evidence="7">
    <location>
        <begin position="70"/>
        <end position="94"/>
    </location>
</feature>
<comment type="similarity">
    <text evidence="2 7">Belongs to the tetraspanin (TM4SF) family.</text>
</comment>
<gene>
    <name evidence="8" type="ORF">ALC62_06038</name>
</gene>
<evidence type="ECO:0000313" key="9">
    <source>
        <dbReference type="Proteomes" id="UP000078542"/>
    </source>
</evidence>
<dbReference type="PIRSF" id="PIRSF002419">
    <property type="entry name" value="Tetraspanin"/>
    <property type="match status" value="1"/>
</dbReference>
<dbReference type="STRING" id="456900.A0A195CR41"/>
<feature type="transmembrane region" description="Helical" evidence="7">
    <location>
        <begin position="212"/>
        <end position="235"/>
    </location>
</feature>
<dbReference type="SUPFAM" id="SSF48652">
    <property type="entry name" value="Tetraspanin"/>
    <property type="match status" value="1"/>
</dbReference>
<accession>A0A195CR41</accession>
<reference evidence="8 9" key="1">
    <citation type="submission" date="2016-03" db="EMBL/GenBank/DDBJ databases">
        <title>Cyphomyrmex costatus WGS genome.</title>
        <authorList>
            <person name="Nygaard S."/>
            <person name="Hu H."/>
            <person name="Boomsma J."/>
            <person name="Zhang G."/>
        </authorList>
    </citation>
    <scope>NUCLEOTIDE SEQUENCE [LARGE SCALE GENOMIC DNA]</scope>
    <source>
        <strain evidence="8">MS0001</strain>
        <tissue evidence="8">Whole body</tissue>
    </source>
</reference>
<sequence>MVAKSSGPALEKRIGCIKFTIFCLNAIIWVIFFTWQKIVGCAMFGLSIWMRFEPMFEEWVEFLNMYEFYIGIYVLIATSVLVMAIAFIGCAAALMEHIMTLYIHVGLQAFSFICCLTGAAVILDYSTYDSKIQPIIERSMYSLISNSHHETASFILRIIQETVGCCGAGGPRDYTQMRKPLPTECRDTVTGNAFHHGCVEELSWFLEARSGWLAGMAMALCMLHVIIAVLSLTLVQAIKKEEETIVISPYVKR</sequence>
<evidence type="ECO:0000256" key="4">
    <source>
        <dbReference type="ARBA" id="ARBA00022989"/>
    </source>
</evidence>
<dbReference type="Proteomes" id="UP000078542">
    <property type="component" value="Unassembled WGS sequence"/>
</dbReference>
<name>A0A195CR41_9HYME</name>
<evidence type="ECO:0000256" key="7">
    <source>
        <dbReference type="RuleBase" id="RU361218"/>
    </source>
</evidence>
<keyword evidence="6" id="KW-1015">Disulfide bond</keyword>
<dbReference type="PRINTS" id="PR00259">
    <property type="entry name" value="TMFOUR"/>
</dbReference>
<feature type="transmembrane region" description="Helical" evidence="7">
    <location>
        <begin position="101"/>
        <end position="123"/>
    </location>
</feature>
<proteinExistence type="inferred from homology"/>
<dbReference type="AlphaFoldDB" id="A0A195CR41"/>
<dbReference type="Gene3D" id="1.10.1450.10">
    <property type="entry name" value="Tetraspanin"/>
    <property type="match status" value="1"/>
</dbReference>
<feature type="disulfide bond" evidence="6">
    <location>
        <begin position="166"/>
        <end position="185"/>
    </location>
</feature>